<feature type="region of interest" description="Disordered" evidence="1">
    <location>
        <begin position="603"/>
        <end position="632"/>
    </location>
</feature>
<feature type="region of interest" description="Disordered" evidence="1">
    <location>
        <begin position="1282"/>
        <end position="1304"/>
    </location>
</feature>
<evidence type="ECO:0000313" key="3">
    <source>
        <dbReference type="EMBL" id="CAL1545735.1"/>
    </source>
</evidence>
<feature type="domain" description="DUF4549" evidence="2">
    <location>
        <begin position="9"/>
        <end position="145"/>
    </location>
</feature>
<feature type="compositionally biased region" description="Polar residues" evidence="1">
    <location>
        <begin position="494"/>
        <end position="504"/>
    </location>
</feature>
<dbReference type="PANTHER" id="PTHR33331">
    <property type="entry name" value="COILED-COIL DOMAIN-CONTAINING PROTEIN 162"/>
    <property type="match status" value="1"/>
</dbReference>
<feature type="compositionally biased region" description="Polar residues" evidence="1">
    <location>
        <begin position="2169"/>
        <end position="2196"/>
    </location>
</feature>
<sequence length="2278" mass="262872">METLRLADVYQVGTSEKVKEMETELNQELMELRNELEEVDLPPKNTSSVPIPENKEHFRRERKCVVRRLLEVSEAQPVRVQADEMNCEMVIATEKEYTISSLPMLVHQYFNERIQHIIHLKHQLMLRWKRFCEHTSTIESLYPLYNQRLTQLLNEYNDCIQRSQRLATARETLMLEKPESGVTCVNMEDLLIYLRWLVCHLHSIKKFNQFLKVLQWLPISHKLEISPPDTDTLEMEERTCNVTKIASRYQDEISLNFPSITSRPTSARSGHSIVTSIPSPPPINPALLFTNPLPESAVLYAAAATGGGLVSDENMLGLPLHSMELDTFRPQLAFLINVYGINFDLKRVHNSADEMEMFGAINQRFKHIFIKQEQLNTFKTYDRHEPGQDASGPESSSTTFKKEANWCSFTALIPERDPQQEKLLRQLLHRKHVDELLNVMSHFLHVRSCEKVHDTLKEHAAQVRNPPVPASTSCDHNSTSVIWRKIYSNPDLYSSGDSSVSTSLPDIDERDVENVNLSAGRSRSSNKRRDSYDYTSTVQMLGLDDGEQDKSDPVTAQGAYLSYLHLRHLRVRDLQRSCLSILNYFRSIERTLTINDMGLVSDDGGDLKQNSQQNHRSGTEVNGGQGGSGGLGSHAYLHNTPVDFKLSESEFIQFSEIENHDDFYSLEEGRVHVIDQRGHYIMYDKALKDFENLKTELMLVSSHYIEKDRDLRTAAKQMASNSSKNQAQQAGDFDISSYSHEDIDRFGVVFDVWTNETSFQECKRELLDCYYEAYQHVVDRDERRRLAQVITNIIHQRPRYDLEADYFVRMYRAELAVLRQHSALVKAILDKQIDSQREYTQRVTREGDRDFGLPHQIIPKQPIAVNLSRPALKHVYMLEFHPTLVIASRLPSALKHAYWELLEIHKPQNLYSSVMMEKILLQFALQEWDNLPPLGSDYSMQVQKDLFSPVFVEDPLFMCEVAQFSVKQHEEEAGRRSHKEKQIAMTQSIGRVMEIVTLRHRMIEASWESEILSKIYKKQAADMGFPDFHMNLRFVQFEFANYKEKAGKPPPVFITAVQEDETAVDKYTPSCLSLAIHELDESHVGRFSFRSREGFLQVLRPGGMESFQVVLQSQVVHKNALIAAVQQASVCNPVKVTEWKSSGRASPTETKSEKSTMTQLTSASSGTSGPVIAGNIPVDSNKAKKAAEAFFSLQLEKTPSRDLMLNEFVLRKQQSGSVLRNSEELEKLKRKLISEFCIKFQSRVSQASMRGQLLAYYSSILNLLDNFPSIRETYFVLGDANEKKSSGDDLEGLSPDPRELKKRPRRLLSKDGKHVLNIWFIPHHTEVLVMFKTLDDETCSRAMSASLCIVAALHDMLQYLSAHARLGTSHARMGSEKMEFVSADWGGTEGIGSELRDIQKQINHLPDPTNPDDVLELLQLKRDVMFLEFDTAVRNSMTDTFLSTDNIQAYESIVHNAYPALSAISNVQRPSLSCTYLTIPEPLEARDFTARQILPWRSFINRYGPFPVGFWQWFRIEYFITLCLSGLNEVDRHVANGEILGVSLLMEDVLETGYNGNFNLDGDSKGHSVADSRAEVADSSRRRSVILDLKDASKALIVTPKKQSLSRTLQPLESYRLLHFFLLLWKCLEVLKWDWARRKLMIKNIDSADKYKEYCKHYRTEILLPVLQSVARRLGQSDLYDNLILDTDIYVMPKGASEIEVRLKQLYRLLENFECHMIGEVRKRVAKEITLALSERAREEEALPTDLWKRAVMSESFTMNRPHIAEKFVNMLMAEAQETEKTVTFDSKHLQACLSELARNVMTREKHNFESYSMYYENLLRVQHQLMFQKEREIRYLKDQLKQAQSDTRVAVQCQLADEAHDLLMEVVALRCKIAEMREVSLTQERDLRERVREEYQDLIHNIFNSTFHLRNKFDLFRNHLHDDVLVKIDETRKEAFEAMSRLQQKFKGSADENELRNHLDEADQLRKLQAENHHLSQLILKMKVVNAWRQNVKTHNFVKSTADLRKQSETSKKEHLEVRMMAEEEMILLRQQLVAIRRAMTAVDVDCNQVRKKLQREMKMRSEREHEEAQRERSKQQLEKAKQESLIKLVDELKDKDSRLMMLEDDKDRSSKLTQLAYEKTKREKEMIKKKLNHERTLKLDAFNRVDSLQSQVYDYETCLLNRPLSSVTPSMTKQLSRATSAGVTRQSRPSTSGSHWPPPVPWPANRSLTPLGEVPMDMNLMMNNDNKKIQRPKTVGGRLRSRIAEQLLNELEPIPHHTIVQLGTFQGEGSKRADRF</sequence>
<dbReference type="InterPro" id="IPR040401">
    <property type="entry name" value="CCDC162"/>
</dbReference>
<evidence type="ECO:0000256" key="1">
    <source>
        <dbReference type="SAM" id="MobiDB-lite"/>
    </source>
</evidence>
<feature type="region of interest" description="Disordered" evidence="1">
    <location>
        <begin position="2169"/>
        <end position="2203"/>
    </location>
</feature>
<gene>
    <name evidence="3" type="ORF">GSLYS_00019121001</name>
</gene>
<accession>A0AAV2IFD5</accession>
<feature type="region of interest" description="Disordered" evidence="1">
    <location>
        <begin position="2057"/>
        <end position="2082"/>
    </location>
</feature>
<name>A0AAV2IFD5_LYMST</name>
<feature type="compositionally biased region" description="Gly residues" evidence="1">
    <location>
        <begin position="621"/>
        <end position="632"/>
    </location>
</feature>
<reference evidence="3 4" key="1">
    <citation type="submission" date="2024-04" db="EMBL/GenBank/DDBJ databases">
        <authorList>
            <consortium name="Genoscope - CEA"/>
            <person name="William W."/>
        </authorList>
    </citation>
    <scope>NUCLEOTIDE SEQUENCE [LARGE SCALE GENOMIC DNA]</scope>
</reference>
<keyword evidence="4" id="KW-1185">Reference proteome</keyword>
<evidence type="ECO:0000313" key="4">
    <source>
        <dbReference type="Proteomes" id="UP001497497"/>
    </source>
</evidence>
<dbReference type="EMBL" id="CAXITT010000731">
    <property type="protein sequence ID" value="CAL1545735.1"/>
    <property type="molecule type" value="Genomic_DNA"/>
</dbReference>
<dbReference type="Proteomes" id="UP001497497">
    <property type="component" value="Unassembled WGS sequence"/>
</dbReference>
<feature type="region of interest" description="Disordered" evidence="1">
    <location>
        <begin position="494"/>
        <end position="533"/>
    </location>
</feature>
<proteinExistence type="predicted"/>
<dbReference type="InterPro" id="IPR029376">
    <property type="entry name" value="DUF4549"/>
</dbReference>
<dbReference type="Pfam" id="PF15082">
    <property type="entry name" value="DUF4549"/>
    <property type="match status" value="1"/>
</dbReference>
<protein>
    <recommendedName>
        <fullName evidence="2">DUF4549 domain-containing protein</fullName>
    </recommendedName>
</protein>
<feature type="region of interest" description="Disordered" evidence="1">
    <location>
        <begin position="1140"/>
        <end position="1168"/>
    </location>
</feature>
<organism evidence="3 4">
    <name type="scientific">Lymnaea stagnalis</name>
    <name type="common">Great pond snail</name>
    <name type="synonym">Helix stagnalis</name>
    <dbReference type="NCBI Taxonomy" id="6523"/>
    <lineage>
        <taxon>Eukaryota</taxon>
        <taxon>Metazoa</taxon>
        <taxon>Spiralia</taxon>
        <taxon>Lophotrochozoa</taxon>
        <taxon>Mollusca</taxon>
        <taxon>Gastropoda</taxon>
        <taxon>Heterobranchia</taxon>
        <taxon>Euthyneura</taxon>
        <taxon>Panpulmonata</taxon>
        <taxon>Hygrophila</taxon>
        <taxon>Lymnaeoidea</taxon>
        <taxon>Lymnaeidae</taxon>
        <taxon>Lymnaea</taxon>
    </lineage>
</organism>
<comment type="caution">
    <text evidence="3">The sequence shown here is derived from an EMBL/GenBank/DDBJ whole genome shotgun (WGS) entry which is preliminary data.</text>
</comment>
<dbReference type="PANTHER" id="PTHR33331:SF13">
    <property type="entry name" value="COILED-COIL DOMAIN CONTAINING 162"/>
    <property type="match status" value="1"/>
</dbReference>
<evidence type="ECO:0000259" key="2">
    <source>
        <dbReference type="Pfam" id="PF15082"/>
    </source>
</evidence>